<organism evidence="1 2">
    <name type="scientific">Pseudomonas savastanoi pv. glycinea str. race 4</name>
    <dbReference type="NCBI Taxonomy" id="875330"/>
    <lineage>
        <taxon>Bacteria</taxon>
        <taxon>Pseudomonadati</taxon>
        <taxon>Pseudomonadota</taxon>
        <taxon>Gammaproteobacteria</taxon>
        <taxon>Pseudomonadales</taxon>
        <taxon>Pseudomonadaceae</taxon>
        <taxon>Pseudomonas</taxon>
    </lineage>
</organism>
<evidence type="ECO:0000313" key="1">
    <source>
        <dbReference type="EMBL" id="EGH17269.1"/>
    </source>
</evidence>
<protein>
    <submittedName>
        <fullName evidence="1">Uncharacterized protein</fullName>
    </submittedName>
</protein>
<dbReference type="Proteomes" id="UP000005466">
    <property type="component" value="Unassembled WGS sequence"/>
</dbReference>
<gene>
    <name evidence="1" type="ORF">Pgy4_30300</name>
</gene>
<dbReference type="AlphaFoldDB" id="F3CDC7"/>
<name>F3CDC7_PSESG</name>
<feature type="non-terminal residue" evidence="1">
    <location>
        <position position="1"/>
    </location>
</feature>
<dbReference type="HOGENOM" id="CLU_2873122_0_0_6"/>
<accession>F3CDC7</accession>
<dbReference type="EMBL" id="ADWY01001637">
    <property type="protein sequence ID" value="EGH17269.1"/>
    <property type="molecule type" value="Genomic_DNA"/>
</dbReference>
<sequence length="63" mass="7123">YLGIPKWTESWRSARTIPLILGYAPKTAHAEIPRPWEGPQIERMGMKLSKDDPFAKGLGCTRV</sequence>
<comment type="caution">
    <text evidence="1">The sequence shown here is derived from an EMBL/GenBank/DDBJ whole genome shotgun (WGS) entry which is preliminary data.</text>
</comment>
<reference evidence="1 2" key="1">
    <citation type="journal article" date="2011" name="PLoS Pathog.">
        <title>Dynamic evolution of pathogenicity revealed by sequencing and comparative genomics of 19 Pseudomonas syringae isolates.</title>
        <authorList>
            <person name="Baltrus D.A."/>
            <person name="Nishimura M.T."/>
            <person name="Romanchuk A."/>
            <person name="Chang J.H."/>
            <person name="Mukhtar M.S."/>
            <person name="Cherkis K."/>
            <person name="Roach J."/>
            <person name="Grant S.R."/>
            <person name="Jones C.D."/>
            <person name="Dangl J.L."/>
        </authorList>
    </citation>
    <scope>NUCLEOTIDE SEQUENCE [LARGE SCALE GENOMIC DNA]</scope>
    <source>
        <strain evidence="2">race 4</strain>
    </source>
</reference>
<proteinExistence type="predicted"/>
<evidence type="ECO:0000313" key="2">
    <source>
        <dbReference type="Proteomes" id="UP000005466"/>
    </source>
</evidence>